<dbReference type="WBParaSite" id="PSU_v2.g18116.t1">
    <property type="protein sequence ID" value="PSU_v2.g18116.t1"/>
    <property type="gene ID" value="PSU_v2.g18116"/>
</dbReference>
<dbReference type="Proteomes" id="UP000887577">
    <property type="component" value="Unplaced"/>
</dbReference>
<proteinExistence type="predicted"/>
<evidence type="ECO:0000313" key="1">
    <source>
        <dbReference type="Proteomes" id="UP000887577"/>
    </source>
</evidence>
<accession>A0A914YLC0</accession>
<protein>
    <submittedName>
        <fullName evidence="2">Uncharacterized protein</fullName>
    </submittedName>
</protein>
<organism evidence="1 2">
    <name type="scientific">Panagrolaimus superbus</name>
    <dbReference type="NCBI Taxonomy" id="310955"/>
    <lineage>
        <taxon>Eukaryota</taxon>
        <taxon>Metazoa</taxon>
        <taxon>Ecdysozoa</taxon>
        <taxon>Nematoda</taxon>
        <taxon>Chromadorea</taxon>
        <taxon>Rhabditida</taxon>
        <taxon>Tylenchina</taxon>
        <taxon>Panagrolaimomorpha</taxon>
        <taxon>Panagrolaimoidea</taxon>
        <taxon>Panagrolaimidae</taxon>
        <taxon>Panagrolaimus</taxon>
    </lineage>
</organism>
<evidence type="ECO:0000313" key="2">
    <source>
        <dbReference type="WBParaSite" id="PSU_v2.g18116.t1"/>
    </source>
</evidence>
<name>A0A914YLC0_9BILA</name>
<keyword evidence="1" id="KW-1185">Reference proteome</keyword>
<dbReference type="AlphaFoldDB" id="A0A914YLC0"/>
<reference evidence="2" key="1">
    <citation type="submission" date="2022-11" db="UniProtKB">
        <authorList>
            <consortium name="WormBaseParasite"/>
        </authorList>
    </citation>
    <scope>IDENTIFICATION</scope>
</reference>
<sequence>MLQDKSFAYSKGIGTKTLKFGKFEMARQGLLEFCYYIAMKNTTLKIYTTLNGYNRSLAFQSEEITLRPHFWICRQMVLHQGGYNELEFVAEDVRSGYAYIGLDSIRLVDPQTYQDMCSEQLSPPPSFTSSPSEADSFAFTTIPPSPFNISEETDSSNSINGFTEVSSNDNNFSGFNKKAAGSPMINIKKLNINRKSAVPLSEDFSEITTTSPTDPFGFKPLAGVVYGRKKGLQELEELPEIF</sequence>